<feature type="signal peptide" evidence="3">
    <location>
        <begin position="1"/>
        <end position="23"/>
    </location>
</feature>
<feature type="chain" id="PRO_5016565045" evidence="3">
    <location>
        <begin position="24"/>
        <end position="413"/>
    </location>
</feature>
<evidence type="ECO:0000313" key="6">
    <source>
        <dbReference type="Proteomes" id="UP000255297"/>
    </source>
</evidence>
<dbReference type="RefSeq" id="WP_031562874.1">
    <property type="nucleotide sequence ID" value="NZ_CAAAIS010000002.1"/>
</dbReference>
<dbReference type="SUPFAM" id="SSF56300">
    <property type="entry name" value="Metallo-dependent phosphatases"/>
    <property type="match status" value="1"/>
</dbReference>
<dbReference type="EMBL" id="UGPB01000001">
    <property type="protein sequence ID" value="STY28254.1"/>
    <property type="molecule type" value="Genomic_DNA"/>
</dbReference>
<organism evidence="5 6">
    <name type="scientific">Legionella wadsworthii</name>
    <dbReference type="NCBI Taxonomy" id="28088"/>
    <lineage>
        <taxon>Bacteria</taxon>
        <taxon>Pseudomonadati</taxon>
        <taxon>Pseudomonadota</taxon>
        <taxon>Gammaproteobacteria</taxon>
        <taxon>Legionellales</taxon>
        <taxon>Legionellaceae</taxon>
        <taxon>Legionella</taxon>
    </lineage>
</organism>
<evidence type="ECO:0000256" key="2">
    <source>
        <dbReference type="ARBA" id="ARBA00023180"/>
    </source>
</evidence>
<keyword evidence="2" id="KW-0325">Glycoprotein</keyword>
<evidence type="ECO:0000256" key="3">
    <source>
        <dbReference type="SAM" id="SignalP"/>
    </source>
</evidence>
<dbReference type="PANTHER" id="PTHR10340">
    <property type="entry name" value="SPHINGOMYELIN PHOSPHODIESTERASE"/>
    <property type="match status" value="1"/>
</dbReference>
<dbReference type="AlphaFoldDB" id="A0A378LNC2"/>
<dbReference type="Pfam" id="PF00149">
    <property type="entry name" value="Metallophos"/>
    <property type="match status" value="1"/>
</dbReference>
<dbReference type="GO" id="GO:0016787">
    <property type="term" value="F:hydrolase activity"/>
    <property type="evidence" value="ECO:0007669"/>
    <property type="project" value="UniProtKB-KW"/>
</dbReference>
<evidence type="ECO:0000313" key="5">
    <source>
        <dbReference type="EMBL" id="STY28254.1"/>
    </source>
</evidence>
<keyword evidence="3" id="KW-0732">Signal</keyword>
<dbReference type="OrthoDB" id="106957at2"/>
<proteinExistence type="predicted"/>
<gene>
    <name evidence="5" type="ORF">NCTC11532_00424</name>
</gene>
<dbReference type="STRING" id="1122170.GCA_000701265_02254"/>
<keyword evidence="1" id="KW-0378">Hydrolase</keyword>
<dbReference type="Gene3D" id="3.60.21.10">
    <property type="match status" value="1"/>
</dbReference>
<evidence type="ECO:0000256" key="1">
    <source>
        <dbReference type="ARBA" id="ARBA00022801"/>
    </source>
</evidence>
<dbReference type="PANTHER" id="PTHR10340:SF57">
    <property type="entry name" value="METALLOPHOS DOMAIN-CONTAINING PROTEIN"/>
    <property type="match status" value="1"/>
</dbReference>
<dbReference type="Proteomes" id="UP000255297">
    <property type="component" value="Unassembled WGS sequence"/>
</dbReference>
<protein>
    <submittedName>
        <fullName evidence="5">Acid sphingomyelinase-like phosphodiesterase</fullName>
    </submittedName>
</protein>
<sequence>MFKKLIVILTTLTFCFASYPSMAAQENNLNQLNVFLISDPHVDVTKRQATRINPLPDISEELDPQSFKTLISKIGAQIDAQQETQQAILLLGDLPAHNAYSRKTTRDNINLVFEQLYEKMNPNSFFYIFGNNDSLERDYGPFTYNGESASDLFKSITGNDDGFLSTGLKCPFNGTACIDNENTNYGYYSGYLGDHLKLISLNSVVFVSRPGFSPSREGATGELDWLENELKQSKANHESVLLAMHVPPQSWETTYNDSLKKIIKAYPETIIGMVAAHTHFDEIHGIKIEKTGNVIPVIYSASIGSDHGNASSFKTLSLTRQTADAPWQLKDYITYHFIGATADKSQLNPYYDFMQAFCSESSTNTVSACLKKHIIHNKFDEVTSTLMSKHYTAGNPNNNQKIDPSSKWLMIIN</sequence>
<reference evidence="5 6" key="1">
    <citation type="submission" date="2018-06" db="EMBL/GenBank/DDBJ databases">
        <authorList>
            <consortium name="Pathogen Informatics"/>
            <person name="Doyle S."/>
        </authorList>
    </citation>
    <scope>NUCLEOTIDE SEQUENCE [LARGE SCALE GENOMIC DNA]</scope>
    <source>
        <strain evidence="5 6">NCTC11532</strain>
    </source>
</reference>
<dbReference type="InterPro" id="IPR029052">
    <property type="entry name" value="Metallo-depent_PP-like"/>
</dbReference>
<feature type="domain" description="Calcineurin-like phosphoesterase" evidence="4">
    <location>
        <begin position="33"/>
        <end position="279"/>
    </location>
</feature>
<accession>A0A378LNC2</accession>
<evidence type="ECO:0000259" key="4">
    <source>
        <dbReference type="Pfam" id="PF00149"/>
    </source>
</evidence>
<name>A0A378LNC2_9GAMM</name>
<dbReference type="InterPro" id="IPR004843">
    <property type="entry name" value="Calcineurin-like_PHP"/>
</dbReference>
<keyword evidence="6" id="KW-1185">Reference proteome</keyword>